<organism evidence="2 3">
    <name type="scientific">Aegilops tauschii subsp. strangulata</name>
    <name type="common">Goatgrass</name>
    <dbReference type="NCBI Taxonomy" id="200361"/>
    <lineage>
        <taxon>Eukaryota</taxon>
        <taxon>Viridiplantae</taxon>
        <taxon>Streptophyta</taxon>
        <taxon>Embryophyta</taxon>
        <taxon>Tracheophyta</taxon>
        <taxon>Spermatophyta</taxon>
        <taxon>Magnoliopsida</taxon>
        <taxon>Liliopsida</taxon>
        <taxon>Poales</taxon>
        <taxon>Poaceae</taxon>
        <taxon>BOP clade</taxon>
        <taxon>Pooideae</taxon>
        <taxon>Triticodae</taxon>
        <taxon>Triticeae</taxon>
        <taxon>Triticinae</taxon>
        <taxon>Aegilops</taxon>
    </lineage>
</organism>
<dbReference type="Gramene" id="AET4Gv20853100.5">
    <property type="protein sequence ID" value="AET4Gv20853100.5"/>
    <property type="gene ID" value="AET4Gv20853100"/>
</dbReference>
<reference evidence="3" key="1">
    <citation type="journal article" date="2014" name="Science">
        <title>Ancient hybridizations among the ancestral genomes of bread wheat.</title>
        <authorList>
            <consortium name="International Wheat Genome Sequencing Consortium,"/>
            <person name="Marcussen T."/>
            <person name="Sandve S.R."/>
            <person name="Heier L."/>
            <person name="Spannagl M."/>
            <person name="Pfeifer M."/>
            <person name="Jakobsen K.S."/>
            <person name="Wulff B.B."/>
            <person name="Steuernagel B."/>
            <person name="Mayer K.F."/>
            <person name="Olsen O.A."/>
        </authorList>
    </citation>
    <scope>NUCLEOTIDE SEQUENCE [LARGE SCALE GENOMIC DNA]</scope>
    <source>
        <strain evidence="3">cv. AL8/78</strain>
    </source>
</reference>
<feature type="compositionally biased region" description="Low complexity" evidence="1">
    <location>
        <begin position="42"/>
        <end position="51"/>
    </location>
</feature>
<feature type="region of interest" description="Disordered" evidence="1">
    <location>
        <begin position="174"/>
        <end position="202"/>
    </location>
</feature>
<accession>A0A453JBA8</accession>
<evidence type="ECO:0000313" key="2">
    <source>
        <dbReference type="EnsemblPlants" id="AET4Gv20853100.5"/>
    </source>
</evidence>
<evidence type="ECO:0000256" key="1">
    <source>
        <dbReference type="SAM" id="MobiDB-lite"/>
    </source>
</evidence>
<reference evidence="2" key="4">
    <citation type="submission" date="2019-03" db="UniProtKB">
        <authorList>
            <consortium name="EnsemblPlants"/>
        </authorList>
    </citation>
    <scope>IDENTIFICATION</scope>
</reference>
<dbReference type="AlphaFoldDB" id="A0A453JBA8"/>
<reference evidence="2" key="5">
    <citation type="journal article" date="2021" name="G3 (Bethesda)">
        <title>Aegilops tauschii genome assembly Aet v5.0 features greater sequence contiguity and improved annotation.</title>
        <authorList>
            <person name="Wang L."/>
            <person name="Zhu T."/>
            <person name="Rodriguez J.C."/>
            <person name="Deal K.R."/>
            <person name="Dubcovsky J."/>
            <person name="McGuire P.E."/>
            <person name="Lux T."/>
            <person name="Spannagl M."/>
            <person name="Mayer K.F.X."/>
            <person name="Baldrich P."/>
            <person name="Meyers B.C."/>
            <person name="Huo N."/>
            <person name="Gu Y.Q."/>
            <person name="Zhou H."/>
            <person name="Devos K.M."/>
            <person name="Bennetzen J.L."/>
            <person name="Unver T."/>
            <person name="Budak H."/>
            <person name="Gulick P.J."/>
            <person name="Galiba G."/>
            <person name="Kalapos B."/>
            <person name="Nelson D.R."/>
            <person name="Li P."/>
            <person name="You F.M."/>
            <person name="Luo M.C."/>
            <person name="Dvorak J."/>
        </authorList>
    </citation>
    <scope>NUCLEOTIDE SEQUENCE [LARGE SCALE GENOMIC DNA]</scope>
    <source>
        <strain evidence="2">cv. AL8/78</strain>
    </source>
</reference>
<feature type="compositionally biased region" description="Low complexity" evidence="1">
    <location>
        <begin position="244"/>
        <end position="271"/>
    </location>
</feature>
<dbReference type="Proteomes" id="UP000015105">
    <property type="component" value="Chromosome 4D"/>
</dbReference>
<reference evidence="2" key="3">
    <citation type="journal article" date="2017" name="Nature">
        <title>Genome sequence of the progenitor of the wheat D genome Aegilops tauschii.</title>
        <authorList>
            <person name="Luo M.C."/>
            <person name="Gu Y.Q."/>
            <person name="Puiu D."/>
            <person name="Wang H."/>
            <person name="Twardziok S.O."/>
            <person name="Deal K.R."/>
            <person name="Huo N."/>
            <person name="Zhu T."/>
            <person name="Wang L."/>
            <person name="Wang Y."/>
            <person name="McGuire P.E."/>
            <person name="Liu S."/>
            <person name="Long H."/>
            <person name="Ramasamy R.K."/>
            <person name="Rodriguez J.C."/>
            <person name="Van S.L."/>
            <person name="Yuan L."/>
            <person name="Wang Z."/>
            <person name="Xia Z."/>
            <person name="Xiao L."/>
            <person name="Anderson O.D."/>
            <person name="Ouyang S."/>
            <person name="Liang Y."/>
            <person name="Zimin A.V."/>
            <person name="Pertea G."/>
            <person name="Qi P."/>
            <person name="Bennetzen J.L."/>
            <person name="Dai X."/>
            <person name="Dawson M.W."/>
            <person name="Muller H.G."/>
            <person name="Kugler K."/>
            <person name="Rivarola-Duarte L."/>
            <person name="Spannagl M."/>
            <person name="Mayer K.F.X."/>
            <person name="Lu F.H."/>
            <person name="Bevan M.W."/>
            <person name="Leroy P."/>
            <person name="Li P."/>
            <person name="You F.M."/>
            <person name="Sun Q."/>
            <person name="Liu Z."/>
            <person name="Lyons E."/>
            <person name="Wicker T."/>
            <person name="Salzberg S.L."/>
            <person name="Devos K.M."/>
            <person name="Dvorak J."/>
        </authorList>
    </citation>
    <scope>NUCLEOTIDE SEQUENCE [LARGE SCALE GENOMIC DNA]</scope>
    <source>
        <strain evidence="2">cv. AL8/78</strain>
    </source>
</reference>
<sequence length="271" mass="28932">SSPLLSIPAAADGSSGLRSSRHPLLLLSISSDWRRPSAADVDGGLSSSPSPGDRRPPLPRSPASTGSRRRARPPLRPMSNQKPSQAKAARPMEPPSPRAALENLTLVDADALDCGVCFLPLKPPIFQPCFHTCSAWWATCCARSAATSWPRRGSATSAELRWKAATAEATPWRSWWSPSGRRAPTPPTGALPNRHTTTSSLTSRPACTRRATALKKHAASLAARRRCWSTSLQSTGGRAPPMSAPRSRSTWSSARASMSSTSTPTESCCSW</sequence>
<protein>
    <submittedName>
        <fullName evidence="2">Uncharacterized protein</fullName>
    </submittedName>
</protein>
<dbReference type="EnsemblPlants" id="AET4Gv20853100.5">
    <property type="protein sequence ID" value="AET4Gv20853100.5"/>
    <property type="gene ID" value="AET4Gv20853100"/>
</dbReference>
<evidence type="ECO:0000313" key="3">
    <source>
        <dbReference type="Proteomes" id="UP000015105"/>
    </source>
</evidence>
<feature type="region of interest" description="Disordered" evidence="1">
    <location>
        <begin position="1"/>
        <end position="21"/>
    </location>
</feature>
<keyword evidence="3" id="KW-1185">Reference proteome</keyword>
<proteinExistence type="predicted"/>
<feature type="region of interest" description="Disordered" evidence="1">
    <location>
        <begin position="35"/>
        <end position="97"/>
    </location>
</feature>
<reference evidence="3" key="2">
    <citation type="journal article" date="2017" name="Nat. Plants">
        <title>The Aegilops tauschii genome reveals multiple impacts of transposons.</title>
        <authorList>
            <person name="Zhao G."/>
            <person name="Zou C."/>
            <person name="Li K."/>
            <person name="Wang K."/>
            <person name="Li T."/>
            <person name="Gao L."/>
            <person name="Zhang X."/>
            <person name="Wang H."/>
            <person name="Yang Z."/>
            <person name="Liu X."/>
            <person name="Jiang W."/>
            <person name="Mao L."/>
            <person name="Kong X."/>
            <person name="Jiao Y."/>
            <person name="Jia J."/>
        </authorList>
    </citation>
    <scope>NUCLEOTIDE SEQUENCE [LARGE SCALE GENOMIC DNA]</scope>
    <source>
        <strain evidence="3">cv. AL8/78</strain>
    </source>
</reference>
<name>A0A453JBA8_AEGTS</name>
<feature type="region of interest" description="Disordered" evidence="1">
    <location>
        <begin position="231"/>
        <end position="271"/>
    </location>
</feature>